<dbReference type="AlphaFoldDB" id="A0AAD7CPN4"/>
<evidence type="ECO:0000256" key="1">
    <source>
        <dbReference type="SAM" id="MobiDB-lite"/>
    </source>
</evidence>
<dbReference type="Proteomes" id="UP001221757">
    <property type="component" value="Unassembled WGS sequence"/>
</dbReference>
<feature type="compositionally biased region" description="Low complexity" evidence="1">
    <location>
        <begin position="66"/>
        <end position="76"/>
    </location>
</feature>
<feature type="region of interest" description="Disordered" evidence="1">
    <location>
        <begin position="27"/>
        <end position="85"/>
    </location>
</feature>
<name>A0AAD7CPN4_MYCRO</name>
<proteinExistence type="predicted"/>
<gene>
    <name evidence="2" type="ORF">B0H17DRAFT_397952</name>
</gene>
<evidence type="ECO:0000313" key="3">
    <source>
        <dbReference type="Proteomes" id="UP001221757"/>
    </source>
</evidence>
<protein>
    <submittedName>
        <fullName evidence="2">Uncharacterized protein</fullName>
    </submittedName>
</protein>
<reference evidence="2" key="1">
    <citation type="submission" date="2023-03" db="EMBL/GenBank/DDBJ databases">
        <title>Massive genome expansion in bonnet fungi (Mycena s.s.) driven by repeated elements and novel gene families across ecological guilds.</title>
        <authorList>
            <consortium name="Lawrence Berkeley National Laboratory"/>
            <person name="Harder C.B."/>
            <person name="Miyauchi S."/>
            <person name="Viragh M."/>
            <person name="Kuo A."/>
            <person name="Thoen E."/>
            <person name="Andreopoulos B."/>
            <person name="Lu D."/>
            <person name="Skrede I."/>
            <person name="Drula E."/>
            <person name="Henrissat B."/>
            <person name="Morin E."/>
            <person name="Kohler A."/>
            <person name="Barry K."/>
            <person name="LaButti K."/>
            <person name="Morin E."/>
            <person name="Salamov A."/>
            <person name="Lipzen A."/>
            <person name="Mereny Z."/>
            <person name="Hegedus B."/>
            <person name="Baldrian P."/>
            <person name="Stursova M."/>
            <person name="Weitz H."/>
            <person name="Taylor A."/>
            <person name="Grigoriev I.V."/>
            <person name="Nagy L.G."/>
            <person name="Martin F."/>
            <person name="Kauserud H."/>
        </authorList>
    </citation>
    <scope>NUCLEOTIDE SEQUENCE</scope>
    <source>
        <strain evidence="2">CBHHK067</strain>
    </source>
</reference>
<dbReference type="EMBL" id="JARKIE010000339">
    <property type="protein sequence ID" value="KAJ7653019.1"/>
    <property type="molecule type" value="Genomic_DNA"/>
</dbReference>
<organism evidence="2 3">
    <name type="scientific">Mycena rosella</name>
    <name type="common">Pink bonnet</name>
    <name type="synonym">Agaricus rosellus</name>
    <dbReference type="NCBI Taxonomy" id="1033263"/>
    <lineage>
        <taxon>Eukaryota</taxon>
        <taxon>Fungi</taxon>
        <taxon>Dikarya</taxon>
        <taxon>Basidiomycota</taxon>
        <taxon>Agaricomycotina</taxon>
        <taxon>Agaricomycetes</taxon>
        <taxon>Agaricomycetidae</taxon>
        <taxon>Agaricales</taxon>
        <taxon>Marasmiineae</taxon>
        <taxon>Mycenaceae</taxon>
        <taxon>Mycena</taxon>
    </lineage>
</organism>
<sequence length="177" mass="19490">MSNYDLQVLDTLETTDCLKGDLASDNLNIPAHMVSPDTDDSDTLPSQTHPPYPYGNPTNVKHPASRPRSSYDPSSRALFEDMGYDGGVNGALRWKDLAMEYLLPVDEEREEGKCAIETRKMASGASNAAAPQAGMGQDQTAEEDEEDENDENENDKDDKESEGTEGKDEDEEEEDLP</sequence>
<feature type="region of interest" description="Disordered" evidence="1">
    <location>
        <begin position="114"/>
        <end position="177"/>
    </location>
</feature>
<keyword evidence="3" id="KW-1185">Reference proteome</keyword>
<feature type="compositionally biased region" description="Basic and acidic residues" evidence="1">
    <location>
        <begin position="156"/>
        <end position="166"/>
    </location>
</feature>
<accession>A0AAD7CPN4</accession>
<feature type="compositionally biased region" description="Acidic residues" evidence="1">
    <location>
        <begin position="167"/>
        <end position="177"/>
    </location>
</feature>
<comment type="caution">
    <text evidence="2">The sequence shown here is derived from an EMBL/GenBank/DDBJ whole genome shotgun (WGS) entry which is preliminary data.</text>
</comment>
<evidence type="ECO:0000313" key="2">
    <source>
        <dbReference type="EMBL" id="KAJ7653019.1"/>
    </source>
</evidence>
<feature type="compositionally biased region" description="Acidic residues" evidence="1">
    <location>
        <begin position="140"/>
        <end position="155"/>
    </location>
</feature>
<feature type="compositionally biased region" description="Low complexity" evidence="1">
    <location>
        <begin position="121"/>
        <end position="136"/>
    </location>
</feature>